<evidence type="ECO:0000256" key="8">
    <source>
        <dbReference type="ARBA" id="ARBA00022679"/>
    </source>
</evidence>
<evidence type="ECO:0000256" key="11">
    <source>
        <dbReference type="ARBA" id="ARBA00032317"/>
    </source>
</evidence>
<name>A0A4R5PGW1_9MYCO</name>
<evidence type="ECO:0000256" key="5">
    <source>
        <dbReference type="ARBA" id="ARBA00012866"/>
    </source>
</evidence>
<evidence type="ECO:0000256" key="6">
    <source>
        <dbReference type="ARBA" id="ARBA00013449"/>
    </source>
</evidence>
<evidence type="ECO:0000256" key="1">
    <source>
        <dbReference type="ARBA" id="ARBA00000026"/>
    </source>
</evidence>
<gene>
    <name evidence="15" type="ORF">EJ571_01035</name>
</gene>
<feature type="region of interest" description="Disordered" evidence="13">
    <location>
        <begin position="183"/>
        <end position="216"/>
    </location>
</feature>
<feature type="domain" description="Phthiocerol/phthiodiolone dimycocerosyl transferase C-terminal" evidence="14">
    <location>
        <begin position="229"/>
        <end position="412"/>
    </location>
</feature>
<keyword evidence="7" id="KW-0443">Lipid metabolism</keyword>
<comment type="catalytic activity">
    <reaction evidence="3">
        <text>2 a mycocerosyl-[mycocerosic acid synthase] + a phthiodiolone = a dimycocerosyl phthiodiolone + 2 holo-[mycocerosic acid synthase].</text>
        <dbReference type="EC" id="2.3.1.282"/>
    </reaction>
</comment>
<dbReference type="SUPFAM" id="SSF52777">
    <property type="entry name" value="CoA-dependent acyltransferases"/>
    <property type="match status" value="2"/>
</dbReference>
<reference evidence="15 16" key="1">
    <citation type="journal article" date="2019" name="Sci. Rep.">
        <title>Extended insight into the Mycobacterium chelonae-abscessus complex through whole genome sequencing of Mycobacterium salmoniphilum outbreak and Mycobacterium salmoniphilum-like strains.</title>
        <authorList>
            <person name="Behra P.R.K."/>
            <person name="Das S."/>
            <person name="Pettersson B.M.F."/>
            <person name="Shirreff L."/>
            <person name="DuCote T."/>
            <person name="Jacobsson K.G."/>
            <person name="Ennis D.G."/>
            <person name="Kirsebom L.A."/>
        </authorList>
    </citation>
    <scope>NUCLEOTIDE SEQUENCE [LARGE SCALE GENOMIC DNA]</scope>
    <source>
        <strain evidence="15 16">DSM 45524</strain>
    </source>
</reference>
<comment type="similarity">
    <text evidence="4">Belongs to the acyltransferase PapA5 family.</text>
</comment>
<dbReference type="NCBIfam" id="NF006787">
    <property type="entry name" value="PRK09294.1-1"/>
    <property type="match status" value="1"/>
</dbReference>
<keyword evidence="9 15" id="KW-0012">Acyltransferase</keyword>
<evidence type="ECO:0000313" key="16">
    <source>
        <dbReference type="Proteomes" id="UP000295627"/>
    </source>
</evidence>
<organism evidence="15 16">
    <name type="scientific">Mycobacteroides franklinii</name>
    <dbReference type="NCBI Taxonomy" id="948102"/>
    <lineage>
        <taxon>Bacteria</taxon>
        <taxon>Bacillati</taxon>
        <taxon>Actinomycetota</taxon>
        <taxon>Actinomycetes</taxon>
        <taxon>Mycobacteriales</taxon>
        <taxon>Mycobacteriaceae</taxon>
        <taxon>Mycobacteroides</taxon>
    </lineage>
</organism>
<dbReference type="Gene3D" id="3.30.559.30">
    <property type="entry name" value="Nonribosomal peptide synthetase, condensation domain"/>
    <property type="match status" value="1"/>
</dbReference>
<evidence type="ECO:0000256" key="2">
    <source>
        <dbReference type="ARBA" id="ARBA00000625"/>
    </source>
</evidence>
<evidence type="ECO:0000256" key="7">
    <source>
        <dbReference type="ARBA" id="ARBA00022516"/>
    </source>
</evidence>
<dbReference type="EMBL" id="RXLR01000005">
    <property type="protein sequence ID" value="TDH25916.1"/>
    <property type="molecule type" value="Genomic_DNA"/>
</dbReference>
<evidence type="ECO:0000256" key="9">
    <source>
        <dbReference type="ARBA" id="ARBA00023315"/>
    </source>
</evidence>
<keyword evidence="8 15" id="KW-0808">Transferase</keyword>
<evidence type="ECO:0000256" key="3">
    <source>
        <dbReference type="ARBA" id="ARBA00001907"/>
    </source>
</evidence>
<dbReference type="EC" id="2.3.1.282" evidence="5"/>
<comment type="catalytic activity">
    <reaction evidence="2">
        <text>2 a mycocerosyl-[mycocerosic acid synthase] + a phenolphthiocerol = a dimycocerosyl phenolphthiocerol + 2 holo-[mycocerosic acid synthase].</text>
        <dbReference type="EC" id="2.3.1.282"/>
    </reaction>
</comment>
<evidence type="ECO:0000259" key="14">
    <source>
        <dbReference type="Pfam" id="PF16911"/>
    </source>
</evidence>
<evidence type="ECO:0000256" key="13">
    <source>
        <dbReference type="SAM" id="MobiDB-lite"/>
    </source>
</evidence>
<protein>
    <recommendedName>
        <fullName evidence="6">Phthiocerol/phthiodiolone dimycocerosyl transferase</fullName>
        <ecNumber evidence="5">2.3.1.282</ecNumber>
    </recommendedName>
    <alternativeName>
        <fullName evidence="12">Acyltransferase PapA5</fullName>
    </alternativeName>
    <alternativeName>
        <fullName evidence="10">Phthiocerol/phthiodiolone O-acyltransferase</fullName>
    </alternativeName>
    <alternativeName>
        <fullName evidence="11">Polyketide synthase-associated protein A5</fullName>
    </alternativeName>
</protein>
<sequence length="443" mass="47947">MDSRIASAYSVHAKLEFALNVRRQAAEAAGIQRMLSVAESELNHLRKYTTIWYVAWLRGGLDLAALGAAGTVMQRKHPYLAARVDPVGRRFQITTEPVRHTVVSVRTEPLEDLTALPVLALDDGTFAILVYPGDRGSAVAVGVDHSIADARLSYAYFHELWELYTEIVTTGVVSEPQRQPVPVAPETAMASRGVRPTALPEKPRFGPTSWGGRQRKGSTSARTVLGWKQRFDPEVSTLLRSSARRRHTTVNTLVTGVIALAERALIRVDGDLPVNLGFESLVDYRKHLTPPAELGEIANGIMIARSQVMVRVNDDAVRIGADVAGQINEDIDSGFLVQSVHHLGGAVLSGGFGPFIRITNPGVLPVPPLPTGLTMEDFDVQLATPRTTAVGVPHRPQASRYEVYSIGEEFTIVCKFPSGSLTGEQAATLRADIVAGVEALAKT</sequence>
<dbReference type="Proteomes" id="UP000295627">
    <property type="component" value="Unassembled WGS sequence"/>
</dbReference>
<dbReference type="AlphaFoldDB" id="A0A4R5PGW1"/>
<accession>A0A4R5PGW1</accession>
<dbReference type="Pfam" id="PF16911">
    <property type="entry name" value="PapA_C"/>
    <property type="match status" value="1"/>
</dbReference>
<dbReference type="InterPro" id="IPR023213">
    <property type="entry name" value="CAT-like_dom_sf"/>
</dbReference>
<evidence type="ECO:0000256" key="4">
    <source>
        <dbReference type="ARBA" id="ARBA00006558"/>
    </source>
</evidence>
<evidence type="ECO:0000256" key="12">
    <source>
        <dbReference type="ARBA" id="ARBA00033407"/>
    </source>
</evidence>
<dbReference type="InterPro" id="IPR031641">
    <property type="entry name" value="PapA_C"/>
</dbReference>
<comment type="caution">
    <text evidence="15">The sequence shown here is derived from an EMBL/GenBank/DDBJ whole genome shotgun (WGS) entry which is preliminary data.</text>
</comment>
<evidence type="ECO:0000256" key="10">
    <source>
        <dbReference type="ARBA" id="ARBA00030465"/>
    </source>
</evidence>
<dbReference type="Gene3D" id="3.30.559.10">
    <property type="entry name" value="Chloramphenicol acetyltransferase-like domain"/>
    <property type="match status" value="1"/>
</dbReference>
<proteinExistence type="inferred from homology"/>
<comment type="catalytic activity">
    <reaction evidence="1">
        <text>2 a mycocerosyl-[mycocerosic acid synthase] + a phthiocerol = a dimycocerosyl phthiocerol + 2 holo-[mycocerosic acid synthase].</text>
        <dbReference type="EC" id="2.3.1.282"/>
    </reaction>
</comment>
<dbReference type="GO" id="GO:0016746">
    <property type="term" value="F:acyltransferase activity"/>
    <property type="evidence" value="ECO:0007669"/>
    <property type="project" value="UniProtKB-KW"/>
</dbReference>
<evidence type="ECO:0000313" key="15">
    <source>
        <dbReference type="EMBL" id="TDH25916.1"/>
    </source>
</evidence>
<keyword evidence="7" id="KW-0444">Lipid biosynthesis</keyword>